<proteinExistence type="predicted"/>
<keyword evidence="6" id="KW-0812">Transmembrane</keyword>
<evidence type="ECO:0000256" key="1">
    <source>
        <dbReference type="ARBA" id="ARBA00004196"/>
    </source>
</evidence>
<keyword evidence="4 5" id="KW-0802">TPR repeat</keyword>
<dbReference type="EMBL" id="VOQS01000005">
    <property type="protein sequence ID" value="TXC81112.1"/>
    <property type="molecule type" value="Genomic_DNA"/>
</dbReference>
<comment type="subcellular location">
    <subcellularLocation>
        <location evidence="1">Cell envelope</location>
    </subcellularLocation>
</comment>
<evidence type="ECO:0000313" key="8">
    <source>
        <dbReference type="EMBL" id="TXC81112.1"/>
    </source>
</evidence>
<organism evidence="8 9">
    <name type="scientific">Paraburkholderia azotifigens</name>
    <dbReference type="NCBI Taxonomy" id="2057004"/>
    <lineage>
        <taxon>Bacteria</taxon>
        <taxon>Pseudomonadati</taxon>
        <taxon>Pseudomonadota</taxon>
        <taxon>Betaproteobacteria</taxon>
        <taxon>Burkholderiales</taxon>
        <taxon>Burkholderiaceae</taxon>
        <taxon>Paraburkholderia</taxon>
    </lineage>
</organism>
<keyword evidence="3" id="KW-0201">Cytochrome c-type biogenesis</keyword>
<keyword evidence="2" id="KW-0677">Repeat</keyword>
<dbReference type="PROSITE" id="PS50005">
    <property type="entry name" value="TPR"/>
    <property type="match status" value="1"/>
</dbReference>
<dbReference type="RefSeq" id="WP_147238449.1">
    <property type="nucleotide sequence ID" value="NZ_VOQS01000005.1"/>
</dbReference>
<dbReference type="InterPro" id="IPR019734">
    <property type="entry name" value="TPR_rpt"/>
</dbReference>
<evidence type="ECO:0000313" key="9">
    <source>
        <dbReference type="Proteomes" id="UP000321776"/>
    </source>
</evidence>
<reference evidence="8 9" key="1">
    <citation type="journal article" date="2018" name="Int. J. Syst. Evol. Microbiol.">
        <title>Paraburkholderia azotifigens sp. nov., a nitrogen-fixing bacterium isolated from paddy soil.</title>
        <authorList>
            <person name="Choi G.M."/>
            <person name="Im W.T."/>
        </authorList>
    </citation>
    <scope>NUCLEOTIDE SEQUENCE [LARGE SCALE GENOMIC DNA]</scope>
    <source>
        <strain evidence="8 9">NF 2-5-3</strain>
    </source>
</reference>
<comment type="caution">
    <text evidence="8">The sequence shown here is derived from an EMBL/GenBank/DDBJ whole genome shotgun (WGS) entry which is preliminary data.</text>
</comment>
<dbReference type="SUPFAM" id="SSF48452">
    <property type="entry name" value="TPR-like"/>
    <property type="match status" value="1"/>
</dbReference>
<dbReference type="GO" id="GO:0005886">
    <property type="term" value="C:plasma membrane"/>
    <property type="evidence" value="ECO:0007669"/>
    <property type="project" value="TreeGrafter"/>
</dbReference>
<dbReference type="GO" id="GO:0017004">
    <property type="term" value="P:cytochrome complex assembly"/>
    <property type="evidence" value="ECO:0007669"/>
    <property type="project" value="UniProtKB-KW"/>
</dbReference>
<dbReference type="PANTHER" id="PTHR47870">
    <property type="entry name" value="CYTOCHROME C-TYPE BIOGENESIS PROTEIN CCMH"/>
    <property type="match status" value="1"/>
</dbReference>
<dbReference type="InterPro" id="IPR017560">
    <property type="entry name" value="Cyt_c_biogenesis_CcmI"/>
</dbReference>
<dbReference type="PANTHER" id="PTHR47870:SF4">
    <property type="entry name" value="CYTOCHROME C-TYPE BIOGENESIS PROTEIN CYCH"/>
    <property type="match status" value="1"/>
</dbReference>
<dbReference type="NCBIfam" id="TIGR03142">
    <property type="entry name" value="cytochro_ccmI"/>
    <property type="match status" value="1"/>
</dbReference>
<dbReference type="InterPro" id="IPR051263">
    <property type="entry name" value="C-type_cytochrome_biogenesis"/>
</dbReference>
<evidence type="ECO:0000256" key="4">
    <source>
        <dbReference type="ARBA" id="ARBA00022803"/>
    </source>
</evidence>
<sequence>MIAFWLYAGLLFAAALGFVLVPQLGLWRTPVDADRTRTNVELYRERLRELEEQHRVGARDTAQLDLGRVEAARELLDDTQTAEHAVDFPLGRTIPLAAALSTPLLALALYLHWGSLDQLKLTRLRSVAQNIEKIAMRQEAVSLAATSDSADGWSSLGRAYMAQGRMSEAARAYERAAAIGGRPPDVLGHWAEAEYFAGERQWTAKLQALVNEALTSNPREEVSLRLAGMAAFQAGRYSDAVGYWERLAATLPEGDMSRASIAKDIARARDLAK</sequence>
<evidence type="ECO:0000256" key="5">
    <source>
        <dbReference type="PROSITE-ProRule" id="PRU00339"/>
    </source>
</evidence>
<feature type="domain" description="Cytochrome c-type biogenesis protein H TPR" evidence="7">
    <location>
        <begin position="142"/>
        <end position="256"/>
    </location>
</feature>
<evidence type="ECO:0000256" key="2">
    <source>
        <dbReference type="ARBA" id="ARBA00022737"/>
    </source>
</evidence>
<dbReference type="AlphaFoldDB" id="A0A5C6V793"/>
<protein>
    <submittedName>
        <fullName evidence="8">C-type cytochrome biogenesis protein CcmI</fullName>
    </submittedName>
</protein>
<accession>A0A5C6V793</accession>
<evidence type="ECO:0000256" key="6">
    <source>
        <dbReference type="SAM" id="Phobius"/>
    </source>
</evidence>
<keyword evidence="6" id="KW-0472">Membrane</keyword>
<feature type="repeat" description="TPR" evidence="5">
    <location>
        <begin position="150"/>
        <end position="183"/>
    </location>
</feature>
<gene>
    <name evidence="8" type="primary">ccmI</name>
    <name evidence="8" type="ORF">FRZ40_43850</name>
</gene>
<dbReference type="InterPro" id="IPR011990">
    <property type="entry name" value="TPR-like_helical_dom_sf"/>
</dbReference>
<name>A0A5C6V793_9BURK</name>
<evidence type="ECO:0000256" key="3">
    <source>
        <dbReference type="ARBA" id="ARBA00022748"/>
    </source>
</evidence>
<dbReference type="SMART" id="SM00028">
    <property type="entry name" value="TPR"/>
    <property type="match status" value="2"/>
</dbReference>
<dbReference type="Gene3D" id="1.25.40.10">
    <property type="entry name" value="Tetratricopeptide repeat domain"/>
    <property type="match status" value="1"/>
</dbReference>
<keyword evidence="6" id="KW-1133">Transmembrane helix</keyword>
<dbReference type="GO" id="GO:0030313">
    <property type="term" value="C:cell envelope"/>
    <property type="evidence" value="ECO:0007669"/>
    <property type="project" value="UniProtKB-SubCell"/>
</dbReference>
<dbReference type="Pfam" id="PF23914">
    <property type="entry name" value="TPR_CcmH_CycH"/>
    <property type="match status" value="1"/>
</dbReference>
<evidence type="ECO:0000259" key="7">
    <source>
        <dbReference type="Pfam" id="PF23914"/>
    </source>
</evidence>
<feature type="transmembrane region" description="Helical" evidence="6">
    <location>
        <begin position="94"/>
        <end position="113"/>
    </location>
</feature>
<dbReference type="Proteomes" id="UP000321776">
    <property type="component" value="Unassembled WGS sequence"/>
</dbReference>
<dbReference type="InterPro" id="IPR056413">
    <property type="entry name" value="TPR_CcmH_CycH"/>
</dbReference>